<sequence>MSLTFYGSEIGSEEIGKPRRRFISDRSLTLVFSRIFRSFFFLCLILFFQCTKNEPDNTKAVAGLVLAEALYNPYAKIVPQPGSIIIPNSNSSYQGPSGRSYTPSCFGNANNTTFYFFHKRVSGNNPKLLVNFMGGGACWSNSNCFGKETTTFLNFLNSLPDLFVRYAFQGIMDQGVASNPLKDYDILFIPYCTGDLHFGSADIATPSGYDDPYATDPSFYHHRGHDNVLSVLKFIQDNYTQVTDVVIAGQSAGGYGAILNYPHIRQALQETARFTNNPKVRLIADASNGAVTSGFFQNVVRDKWKGAQNIPDWTGSITSTYLDGSPSIQNYLSQITAKYPADAVGQYTALFDSTQRWFFHVMGVIDGGGYTDSASYFGPGDASEVADTAGAGIPSNCNWASTARQAMLNTTGSKYYYYIAPGDIHTKTTDNSMYSLVSNGINFNTWLTQVIDPLGSPQKVNCEGGSGSHPCTDTNFGSTQYNDLLKRATSHDSYSSNKDLYETCFP</sequence>
<evidence type="ECO:0000313" key="1">
    <source>
        <dbReference type="EMBL" id="MFB5737530.1"/>
    </source>
</evidence>
<dbReference type="PANTHER" id="PTHR21562:SF83">
    <property type="entry name" value="PECTIN ACETYLESTERASE 4"/>
    <property type="match status" value="1"/>
</dbReference>
<dbReference type="PANTHER" id="PTHR21562">
    <property type="entry name" value="NOTUM-RELATED"/>
    <property type="match status" value="1"/>
</dbReference>
<comment type="caution">
    <text evidence="1">The sequence shown here is derived from an EMBL/GenBank/DDBJ whole genome shotgun (WGS) entry which is preliminary data.</text>
</comment>
<dbReference type="GO" id="GO:0016787">
    <property type="term" value="F:hydrolase activity"/>
    <property type="evidence" value="ECO:0007669"/>
    <property type="project" value="UniProtKB-KW"/>
</dbReference>
<dbReference type="RefSeq" id="WP_375517332.1">
    <property type="nucleotide sequence ID" value="NZ_JBHILJ010000007.1"/>
</dbReference>
<evidence type="ECO:0000313" key="2">
    <source>
        <dbReference type="Proteomes" id="UP001580391"/>
    </source>
</evidence>
<proteinExistence type="predicted"/>
<reference evidence="1 2" key="1">
    <citation type="submission" date="2024-09" db="EMBL/GenBank/DDBJ databases">
        <title>Taxonomic and Genotyping Characterization of Leptospira Strains isolated from Multiple Sources in Colombia highlights the importance of intermediate species.</title>
        <authorList>
            <person name="Torres Higuera L."/>
            <person name="Rojas Tapias D."/>
            <person name="Jimenez Velasquez S."/>
            <person name="Renjifo Ibanez C."/>
        </authorList>
    </citation>
    <scope>NUCLEOTIDE SEQUENCE [LARGE SCALE GENOMIC DNA]</scope>
    <source>
        <strain evidence="1 2">Lep080</strain>
    </source>
</reference>
<gene>
    <name evidence="1" type="ORF">ACE5IX_13495</name>
</gene>
<dbReference type="Pfam" id="PF03283">
    <property type="entry name" value="PAE"/>
    <property type="match status" value="1"/>
</dbReference>
<dbReference type="InterPro" id="IPR004963">
    <property type="entry name" value="PAE/NOTUM"/>
</dbReference>
<accession>A0ABV5BQT7</accession>
<protein>
    <submittedName>
        <fullName evidence="1">Pectin acetylesterase-family hydrolase</fullName>
    </submittedName>
</protein>
<name>A0ABV5BQT7_9LEPT</name>
<keyword evidence="1" id="KW-0378">Hydrolase</keyword>
<organism evidence="1 2">
    <name type="scientific">Leptospira wolffii</name>
    <dbReference type="NCBI Taxonomy" id="409998"/>
    <lineage>
        <taxon>Bacteria</taxon>
        <taxon>Pseudomonadati</taxon>
        <taxon>Spirochaetota</taxon>
        <taxon>Spirochaetia</taxon>
        <taxon>Leptospirales</taxon>
        <taxon>Leptospiraceae</taxon>
        <taxon>Leptospira</taxon>
    </lineage>
</organism>
<dbReference type="EMBL" id="JBHILJ010000007">
    <property type="protein sequence ID" value="MFB5737530.1"/>
    <property type="molecule type" value="Genomic_DNA"/>
</dbReference>
<dbReference type="Proteomes" id="UP001580391">
    <property type="component" value="Unassembled WGS sequence"/>
</dbReference>
<keyword evidence="2" id="KW-1185">Reference proteome</keyword>